<feature type="domain" description="FCP1 homology" evidence="3">
    <location>
        <begin position="64"/>
        <end position="285"/>
    </location>
</feature>
<dbReference type="InterPro" id="IPR050365">
    <property type="entry name" value="TIM50"/>
</dbReference>
<comment type="subcellular location">
    <subcellularLocation>
        <location evidence="1">Mitochondrion inner membrane</location>
        <topology evidence="1">Single-pass membrane protein</topology>
    </subcellularLocation>
</comment>
<comment type="subunit">
    <text evidence="1">Component of the TIM23 complex.</text>
</comment>
<dbReference type="InterPro" id="IPR023214">
    <property type="entry name" value="HAD_sf"/>
</dbReference>
<sequence length="305" mass="33937">MLQAAQQQLPVSAKNPGQKLENEKLSLSVASEAPSATDIKLAQPAQPAPKTETKPAVEEQPPIKPSPPPLLILDLNGCLLYREYQPGRPKIIHPRPHLHDLFQYALGPPADQGKHSQGSQKQNWEVLIWSSAQPKNVQLMCNAIEVQKRPKLSNRGQRATQLEDISNQLGSLKINHGEAEGSKKAELIPRRVLDIWDRNQLDLSSVDYGRKVSTTKDLRKIWDRLSWTDPESGKELKWDAHNTVIVDDSPDKLSLQPGNLCMISEFSGDSSDKSLLELVEKLKSLRNASDIPEAIKKLNEKATAT</sequence>
<dbReference type="GO" id="GO:0005744">
    <property type="term" value="C:TIM23 mitochondrial import inner membrane translocase complex"/>
    <property type="evidence" value="ECO:0007669"/>
    <property type="project" value="UniProtKB-UniRule"/>
</dbReference>
<dbReference type="AlphaFoldDB" id="A0A180GMZ9"/>
<dbReference type="EnsemblFungi" id="PTTG_02897-t43_1">
    <property type="protein sequence ID" value="PTTG_02897-t43_1-p1"/>
    <property type="gene ID" value="PTTG_02897"/>
</dbReference>
<keyword evidence="1" id="KW-0496">Mitochondrion</keyword>
<evidence type="ECO:0000256" key="1">
    <source>
        <dbReference type="RuleBase" id="RU365079"/>
    </source>
</evidence>
<dbReference type="OrthoDB" id="1711508at2759"/>
<keyword evidence="1" id="KW-0653">Protein transport</keyword>
<feature type="compositionally biased region" description="Polar residues" evidence="2">
    <location>
        <begin position="1"/>
        <end position="10"/>
    </location>
</feature>
<dbReference type="EMBL" id="ADAS02000043">
    <property type="protein sequence ID" value="OAV94090.1"/>
    <property type="molecule type" value="Genomic_DNA"/>
</dbReference>
<comment type="function">
    <text evidence="1">Essential component of the TIM23 complex, a complex that mediates the translocation of transit peptide-containing proteins across the mitochondrial inner membrane.</text>
</comment>
<gene>
    <name evidence="4" type="ORF">PTTG_02897</name>
</gene>
<evidence type="ECO:0000313" key="6">
    <source>
        <dbReference type="Proteomes" id="UP000005240"/>
    </source>
</evidence>
<keyword evidence="1" id="KW-0811">Translocation</keyword>
<dbReference type="Gene3D" id="3.40.50.1000">
    <property type="entry name" value="HAD superfamily/HAD-like"/>
    <property type="match status" value="1"/>
</dbReference>
<evidence type="ECO:0000259" key="3">
    <source>
        <dbReference type="PROSITE" id="PS50969"/>
    </source>
</evidence>
<dbReference type="Proteomes" id="UP000005240">
    <property type="component" value="Unassembled WGS sequence"/>
</dbReference>
<dbReference type="PROSITE" id="PS50969">
    <property type="entry name" value="FCP1"/>
    <property type="match status" value="1"/>
</dbReference>
<feature type="region of interest" description="Disordered" evidence="2">
    <location>
        <begin position="1"/>
        <end position="68"/>
    </location>
</feature>
<dbReference type="SUPFAM" id="SSF56784">
    <property type="entry name" value="HAD-like"/>
    <property type="match status" value="1"/>
</dbReference>
<reference evidence="5" key="4">
    <citation type="submission" date="2025-05" db="UniProtKB">
        <authorList>
            <consortium name="EnsemblFungi"/>
        </authorList>
    </citation>
    <scope>IDENTIFICATION</scope>
    <source>
        <strain evidence="5">isolate 1-1 / race 1 (BBBD)</strain>
    </source>
</reference>
<dbReference type="VEuPathDB" id="FungiDB:PTTG_02897"/>
<proteinExistence type="inferred from homology"/>
<keyword evidence="1" id="KW-0813">Transport</keyword>
<evidence type="ECO:0000313" key="5">
    <source>
        <dbReference type="EnsemblFungi" id="PTTG_02897-t43_1-p1"/>
    </source>
</evidence>
<dbReference type="Pfam" id="PF03031">
    <property type="entry name" value="NIF"/>
    <property type="match status" value="1"/>
</dbReference>
<evidence type="ECO:0000313" key="4">
    <source>
        <dbReference type="EMBL" id="OAV94090.1"/>
    </source>
</evidence>
<name>A0A180GMZ9_PUCT1</name>
<dbReference type="SMART" id="SM00577">
    <property type="entry name" value="CPDc"/>
    <property type="match status" value="1"/>
</dbReference>
<reference evidence="4" key="1">
    <citation type="submission" date="2009-11" db="EMBL/GenBank/DDBJ databases">
        <authorList>
            <consortium name="The Broad Institute Genome Sequencing Platform"/>
            <person name="Ward D."/>
            <person name="Feldgarden M."/>
            <person name="Earl A."/>
            <person name="Young S.K."/>
            <person name="Zeng Q."/>
            <person name="Koehrsen M."/>
            <person name="Alvarado L."/>
            <person name="Berlin A."/>
            <person name="Bochicchio J."/>
            <person name="Borenstein D."/>
            <person name="Chapman S.B."/>
            <person name="Chen Z."/>
            <person name="Engels R."/>
            <person name="Freedman E."/>
            <person name="Gellesch M."/>
            <person name="Goldberg J."/>
            <person name="Griggs A."/>
            <person name="Gujja S."/>
            <person name="Heilman E."/>
            <person name="Heiman D."/>
            <person name="Hepburn T."/>
            <person name="Howarth C."/>
            <person name="Jen D."/>
            <person name="Larson L."/>
            <person name="Lewis B."/>
            <person name="Mehta T."/>
            <person name="Park D."/>
            <person name="Pearson M."/>
            <person name="Roberts A."/>
            <person name="Saif S."/>
            <person name="Shea T."/>
            <person name="Shenoy N."/>
            <person name="Sisk P."/>
            <person name="Stolte C."/>
            <person name="Sykes S."/>
            <person name="Thomson T."/>
            <person name="Walk T."/>
            <person name="White J."/>
            <person name="Yandava C."/>
            <person name="Izard J."/>
            <person name="Baranova O.V."/>
            <person name="Blanton J.M."/>
            <person name="Tanner A.C."/>
            <person name="Dewhirst F.E."/>
            <person name="Haas B."/>
            <person name="Nusbaum C."/>
            <person name="Birren B."/>
        </authorList>
    </citation>
    <scope>NUCLEOTIDE SEQUENCE [LARGE SCALE GENOMIC DNA]</scope>
    <source>
        <strain evidence="4">1-1 BBBD Race 1</strain>
    </source>
</reference>
<evidence type="ECO:0000256" key="2">
    <source>
        <dbReference type="SAM" id="MobiDB-lite"/>
    </source>
</evidence>
<dbReference type="GO" id="GO:0015031">
    <property type="term" value="P:protein transport"/>
    <property type="evidence" value="ECO:0007669"/>
    <property type="project" value="UniProtKB-KW"/>
</dbReference>
<reference evidence="5 6" key="3">
    <citation type="journal article" date="2017" name="G3 (Bethesda)">
        <title>Comparative analysis highlights variable genome content of wheat rusts and divergence of the mating loci.</title>
        <authorList>
            <person name="Cuomo C.A."/>
            <person name="Bakkeren G."/>
            <person name="Khalil H.B."/>
            <person name="Panwar V."/>
            <person name="Joly D."/>
            <person name="Linning R."/>
            <person name="Sakthikumar S."/>
            <person name="Song X."/>
            <person name="Adiconis X."/>
            <person name="Fan L."/>
            <person name="Goldberg J.M."/>
            <person name="Levin J.Z."/>
            <person name="Young S."/>
            <person name="Zeng Q."/>
            <person name="Anikster Y."/>
            <person name="Bruce M."/>
            <person name="Wang M."/>
            <person name="Yin C."/>
            <person name="McCallum B."/>
            <person name="Szabo L.J."/>
            <person name="Hulbert S."/>
            <person name="Chen X."/>
            <person name="Fellers J.P."/>
        </authorList>
    </citation>
    <scope>NUCLEOTIDE SEQUENCE</scope>
    <source>
        <strain evidence="6">Isolate 1-1 / race 1 (BBBD)</strain>
        <strain evidence="5">isolate 1-1 / race 1 (BBBD)</strain>
    </source>
</reference>
<dbReference type="InterPro" id="IPR036412">
    <property type="entry name" value="HAD-like_sf"/>
</dbReference>
<dbReference type="PANTHER" id="PTHR12210">
    <property type="entry name" value="DULLARD PROTEIN PHOSPHATASE"/>
    <property type="match status" value="1"/>
</dbReference>
<keyword evidence="1" id="KW-0809">Transit peptide</keyword>
<keyword evidence="6" id="KW-1185">Reference proteome</keyword>
<accession>A0A180GMZ9</accession>
<dbReference type="InterPro" id="IPR004274">
    <property type="entry name" value="FCP1_dom"/>
</dbReference>
<organism evidence="4">
    <name type="scientific">Puccinia triticina (isolate 1-1 / race 1 (BBBD))</name>
    <name type="common">Brown leaf rust fungus</name>
    <dbReference type="NCBI Taxonomy" id="630390"/>
    <lineage>
        <taxon>Eukaryota</taxon>
        <taxon>Fungi</taxon>
        <taxon>Dikarya</taxon>
        <taxon>Basidiomycota</taxon>
        <taxon>Pucciniomycotina</taxon>
        <taxon>Pucciniomycetes</taxon>
        <taxon>Pucciniales</taxon>
        <taxon>Pucciniaceae</taxon>
        <taxon>Puccinia</taxon>
    </lineage>
</organism>
<comment type="similarity">
    <text evidence="1">Belongs to the TIM50 family.</text>
</comment>
<protein>
    <recommendedName>
        <fullName evidence="1">Mitochondrial import inner membrane translocase subunit TIM50</fullName>
    </recommendedName>
</protein>
<reference evidence="4" key="2">
    <citation type="submission" date="2016-05" db="EMBL/GenBank/DDBJ databases">
        <title>Comparative analysis highlights variable genome content of wheat rusts and divergence of the mating loci.</title>
        <authorList>
            <person name="Cuomo C.A."/>
            <person name="Bakkeren G."/>
            <person name="Szabo L."/>
            <person name="Khalil H."/>
            <person name="Joly D."/>
            <person name="Goldberg J."/>
            <person name="Young S."/>
            <person name="Zeng Q."/>
            <person name="Fellers J."/>
        </authorList>
    </citation>
    <scope>NUCLEOTIDE SEQUENCE [LARGE SCALE GENOMIC DNA]</scope>
    <source>
        <strain evidence="4">1-1 BBBD Race 1</strain>
    </source>
</reference>